<sequence>MWVELICGLVIFRLLKRFFYGDGDGDILDAETFSSDATPLFTVADRLEKLYGGKAYVGLHIPDPDAAVRRNIDMVILTKREAVIVSVKNVSGMISIDRKDGAWICSPIAGVGHQKHNSPDQRLPDPVAEIKQQVSILESYLEQRGLALPEGYLSYKVICPNPNFRTTHPNLFPSEIITYDQWTQLKPEPKNMLSGWIKGAFGGGKKEMQESLHEKLNFILCTAPTWDRLELKGNKFLFGEFLEFKGKQDDIQALGNVRRSKVGRLIIQKTSMFGLAHSKLQVLYSPRDYRSGGTSASEWKEVTVRSNTEVIFQPQNSTKIRKYKLSSVISMSLSA</sequence>
<dbReference type="PROSITE" id="PS50965">
    <property type="entry name" value="NERD"/>
    <property type="match status" value="1"/>
</dbReference>
<feature type="chain" id="PRO_5044893528" description="NERD domain-containing protein" evidence="1">
    <location>
        <begin position="22"/>
        <end position="335"/>
    </location>
</feature>
<dbReference type="Pfam" id="PF08378">
    <property type="entry name" value="NERD"/>
    <property type="match status" value="1"/>
</dbReference>
<evidence type="ECO:0000256" key="1">
    <source>
        <dbReference type="SAM" id="SignalP"/>
    </source>
</evidence>
<reference evidence="3 4" key="1">
    <citation type="submission" date="2024-11" db="EMBL/GenBank/DDBJ databases">
        <title>A near-complete genome assembly of Cinchona calisaya.</title>
        <authorList>
            <person name="Lian D.C."/>
            <person name="Zhao X.W."/>
            <person name="Wei L."/>
        </authorList>
    </citation>
    <scope>NUCLEOTIDE SEQUENCE [LARGE SCALE GENOMIC DNA]</scope>
    <source>
        <tissue evidence="3">Nenye</tissue>
    </source>
</reference>
<feature type="domain" description="NERD" evidence="2">
    <location>
        <begin position="35"/>
        <end position="160"/>
    </location>
</feature>
<organism evidence="3 4">
    <name type="scientific">Cinchona calisaya</name>
    <dbReference type="NCBI Taxonomy" id="153742"/>
    <lineage>
        <taxon>Eukaryota</taxon>
        <taxon>Viridiplantae</taxon>
        <taxon>Streptophyta</taxon>
        <taxon>Embryophyta</taxon>
        <taxon>Tracheophyta</taxon>
        <taxon>Spermatophyta</taxon>
        <taxon>Magnoliopsida</taxon>
        <taxon>eudicotyledons</taxon>
        <taxon>Gunneridae</taxon>
        <taxon>Pentapetalae</taxon>
        <taxon>asterids</taxon>
        <taxon>lamiids</taxon>
        <taxon>Gentianales</taxon>
        <taxon>Rubiaceae</taxon>
        <taxon>Cinchonoideae</taxon>
        <taxon>Cinchoneae</taxon>
        <taxon>Cinchona</taxon>
    </lineage>
</organism>
<dbReference type="PANTHER" id="PTHR35287:SF1">
    <property type="entry name" value="SI:ZFOS-911D5.4"/>
    <property type="match status" value="1"/>
</dbReference>
<evidence type="ECO:0000313" key="3">
    <source>
        <dbReference type="EMBL" id="KAL3524544.1"/>
    </source>
</evidence>
<accession>A0ABD2ZYM4</accession>
<dbReference type="EMBL" id="JBJUIK010000007">
    <property type="protein sequence ID" value="KAL3524544.1"/>
    <property type="molecule type" value="Genomic_DNA"/>
</dbReference>
<dbReference type="InterPro" id="IPR011528">
    <property type="entry name" value="NERD"/>
</dbReference>
<dbReference type="PANTHER" id="PTHR35287">
    <property type="entry name" value="SI:ZFOS-911D5.4"/>
    <property type="match status" value="1"/>
</dbReference>
<dbReference type="Proteomes" id="UP001630127">
    <property type="component" value="Unassembled WGS sequence"/>
</dbReference>
<dbReference type="AlphaFoldDB" id="A0ABD2ZYM4"/>
<protein>
    <recommendedName>
        <fullName evidence="2">NERD domain-containing protein</fullName>
    </recommendedName>
</protein>
<proteinExistence type="predicted"/>
<evidence type="ECO:0000313" key="4">
    <source>
        <dbReference type="Proteomes" id="UP001630127"/>
    </source>
</evidence>
<feature type="signal peptide" evidence="1">
    <location>
        <begin position="1"/>
        <end position="21"/>
    </location>
</feature>
<comment type="caution">
    <text evidence="3">The sequence shown here is derived from an EMBL/GenBank/DDBJ whole genome shotgun (WGS) entry which is preliminary data.</text>
</comment>
<keyword evidence="4" id="KW-1185">Reference proteome</keyword>
<gene>
    <name evidence="3" type="ORF">ACH5RR_017378</name>
</gene>
<evidence type="ECO:0000259" key="2">
    <source>
        <dbReference type="PROSITE" id="PS50965"/>
    </source>
</evidence>
<keyword evidence="1" id="KW-0732">Signal</keyword>
<name>A0ABD2ZYM4_9GENT</name>